<dbReference type="Proteomes" id="UP000007305">
    <property type="component" value="Chromosome 6"/>
</dbReference>
<feature type="compositionally biased region" description="Polar residues" evidence="1">
    <location>
        <begin position="13"/>
        <end position="22"/>
    </location>
</feature>
<accession>A0A804UC80</accession>
<name>A0A804UC80_MAIZE</name>
<dbReference type="FunCoup" id="A0A804UC80">
    <property type="interactions" value="473"/>
</dbReference>
<feature type="region of interest" description="Disordered" evidence="1">
    <location>
        <begin position="1"/>
        <end position="58"/>
    </location>
</feature>
<dbReference type="Gramene" id="Zm00001eb293880_T001">
    <property type="protein sequence ID" value="Zm00001eb293880_P001"/>
    <property type="gene ID" value="Zm00001eb293880"/>
</dbReference>
<protein>
    <submittedName>
        <fullName evidence="2">Uncharacterized protein</fullName>
    </submittedName>
</protein>
<reference evidence="2" key="3">
    <citation type="submission" date="2021-05" db="UniProtKB">
        <authorList>
            <consortium name="EnsemblPlants"/>
        </authorList>
    </citation>
    <scope>IDENTIFICATION</scope>
    <source>
        <strain evidence="2">cv. B73</strain>
    </source>
</reference>
<keyword evidence="3" id="KW-1185">Reference proteome</keyword>
<organism evidence="2 3">
    <name type="scientific">Zea mays</name>
    <name type="common">Maize</name>
    <dbReference type="NCBI Taxonomy" id="4577"/>
    <lineage>
        <taxon>Eukaryota</taxon>
        <taxon>Viridiplantae</taxon>
        <taxon>Streptophyta</taxon>
        <taxon>Embryophyta</taxon>
        <taxon>Tracheophyta</taxon>
        <taxon>Spermatophyta</taxon>
        <taxon>Magnoliopsida</taxon>
        <taxon>Liliopsida</taxon>
        <taxon>Poales</taxon>
        <taxon>Poaceae</taxon>
        <taxon>PACMAD clade</taxon>
        <taxon>Panicoideae</taxon>
        <taxon>Andropogonodae</taxon>
        <taxon>Andropogoneae</taxon>
        <taxon>Tripsacinae</taxon>
        <taxon>Zea</taxon>
    </lineage>
</organism>
<reference evidence="3" key="1">
    <citation type="journal article" date="2009" name="Science">
        <title>The B73 maize genome: complexity, diversity, and dynamics.</title>
        <authorList>
            <person name="Schnable P.S."/>
            <person name="Ware D."/>
            <person name="Fulton R.S."/>
            <person name="Stein J.C."/>
            <person name="Wei F."/>
            <person name="Pasternak S."/>
            <person name="Liang C."/>
            <person name="Zhang J."/>
            <person name="Fulton L."/>
            <person name="Graves T.A."/>
            <person name="Minx P."/>
            <person name="Reily A.D."/>
            <person name="Courtney L."/>
            <person name="Kruchowski S.S."/>
            <person name="Tomlinson C."/>
            <person name="Strong C."/>
            <person name="Delehaunty K."/>
            <person name="Fronick C."/>
            <person name="Courtney B."/>
            <person name="Rock S.M."/>
            <person name="Belter E."/>
            <person name="Du F."/>
            <person name="Kim K."/>
            <person name="Abbott R.M."/>
            <person name="Cotton M."/>
            <person name="Levy A."/>
            <person name="Marchetto P."/>
            <person name="Ochoa K."/>
            <person name="Jackson S.M."/>
            <person name="Gillam B."/>
            <person name="Chen W."/>
            <person name="Yan L."/>
            <person name="Higginbotham J."/>
            <person name="Cardenas M."/>
            <person name="Waligorski J."/>
            <person name="Applebaum E."/>
            <person name="Phelps L."/>
            <person name="Falcone J."/>
            <person name="Kanchi K."/>
            <person name="Thane T."/>
            <person name="Scimone A."/>
            <person name="Thane N."/>
            <person name="Henke J."/>
            <person name="Wang T."/>
            <person name="Ruppert J."/>
            <person name="Shah N."/>
            <person name="Rotter K."/>
            <person name="Hodges J."/>
            <person name="Ingenthron E."/>
            <person name="Cordes M."/>
            <person name="Kohlberg S."/>
            <person name="Sgro J."/>
            <person name="Delgado B."/>
            <person name="Mead K."/>
            <person name="Chinwalla A."/>
            <person name="Leonard S."/>
            <person name="Crouse K."/>
            <person name="Collura K."/>
            <person name="Kudrna D."/>
            <person name="Currie J."/>
            <person name="He R."/>
            <person name="Angelova A."/>
            <person name="Rajasekar S."/>
            <person name="Mueller T."/>
            <person name="Lomeli R."/>
            <person name="Scara G."/>
            <person name="Ko A."/>
            <person name="Delaney K."/>
            <person name="Wissotski M."/>
            <person name="Lopez G."/>
            <person name="Campos D."/>
            <person name="Braidotti M."/>
            <person name="Ashley E."/>
            <person name="Golser W."/>
            <person name="Kim H."/>
            <person name="Lee S."/>
            <person name="Lin J."/>
            <person name="Dujmic Z."/>
            <person name="Kim W."/>
            <person name="Talag J."/>
            <person name="Zuccolo A."/>
            <person name="Fan C."/>
            <person name="Sebastian A."/>
            <person name="Kramer M."/>
            <person name="Spiegel L."/>
            <person name="Nascimento L."/>
            <person name="Zutavern T."/>
            <person name="Miller B."/>
            <person name="Ambroise C."/>
            <person name="Muller S."/>
            <person name="Spooner W."/>
            <person name="Narechania A."/>
            <person name="Ren L."/>
            <person name="Wei S."/>
            <person name="Kumari S."/>
            <person name="Faga B."/>
            <person name="Levy M.J."/>
            <person name="McMahan L."/>
            <person name="Van Buren P."/>
            <person name="Vaughn M.W."/>
            <person name="Ying K."/>
            <person name="Yeh C.-T."/>
            <person name="Emrich S.J."/>
            <person name="Jia Y."/>
            <person name="Kalyanaraman A."/>
            <person name="Hsia A.-P."/>
            <person name="Barbazuk W.B."/>
            <person name="Baucom R.S."/>
            <person name="Brutnell T.P."/>
            <person name="Carpita N.C."/>
            <person name="Chaparro C."/>
            <person name="Chia J.-M."/>
            <person name="Deragon J.-M."/>
            <person name="Estill J.C."/>
            <person name="Fu Y."/>
            <person name="Jeddeloh J.A."/>
            <person name="Han Y."/>
            <person name="Lee H."/>
            <person name="Li P."/>
            <person name="Lisch D.R."/>
            <person name="Liu S."/>
            <person name="Liu Z."/>
            <person name="Nagel D.H."/>
            <person name="McCann M.C."/>
            <person name="SanMiguel P."/>
            <person name="Myers A.M."/>
            <person name="Nettleton D."/>
            <person name="Nguyen J."/>
            <person name="Penning B.W."/>
            <person name="Ponnala L."/>
            <person name="Schneider K.L."/>
            <person name="Schwartz D.C."/>
            <person name="Sharma A."/>
            <person name="Soderlund C."/>
            <person name="Springer N.M."/>
            <person name="Sun Q."/>
            <person name="Wang H."/>
            <person name="Waterman M."/>
            <person name="Westerman R."/>
            <person name="Wolfgruber T.K."/>
            <person name="Yang L."/>
            <person name="Yu Y."/>
            <person name="Zhang L."/>
            <person name="Zhou S."/>
            <person name="Zhu Q."/>
            <person name="Bennetzen J.L."/>
            <person name="Dawe R.K."/>
            <person name="Jiang J."/>
            <person name="Jiang N."/>
            <person name="Presting G.G."/>
            <person name="Wessler S.R."/>
            <person name="Aluru S."/>
            <person name="Martienssen R.A."/>
            <person name="Clifton S.W."/>
            <person name="McCombie W.R."/>
            <person name="Wing R.A."/>
            <person name="Wilson R.K."/>
        </authorList>
    </citation>
    <scope>NUCLEOTIDE SEQUENCE [LARGE SCALE GENOMIC DNA]</scope>
    <source>
        <strain evidence="3">cv. B73</strain>
    </source>
</reference>
<reference evidence="2" key="2">
    <citation type="submission" date="2019-07" db="EMBL/GenBank/DDBJ databases">
        <authorList>
            <person name="Seetharam A."/>
            <person name="Woodhouse M."/>
            <person name="Cannon E."/>
        </authorList>
    </citation>
    <scope>NUCLEOTIDE SEQUENCE [LARGE SCALE GENOMIC DNA]</scope>
    <source>
        <strain evidence="2">cv. B73</strain>
    </source>
</reference>
<evidence type="ECO:0000313" key="3">
    <source>
        <dbReference type="Proteomes" id="UP000007305"/>
    </source>
</evidence>
<dbReference type="InParanoid" id="A0A804UC80"/>
<evidence type="ECO:0000313" key="2">
    <source>
        <dbReference type="EnsemblPlants" id="Zm00001eb293880_P001"/>
    </source>
</evidence>
<sequence length="138" mass="15032">MLEEIEDMHMHVAQSSSGQDSMNPVMRSTAVRTNWRSRPLSVRPSPSHMDEATLPSDRRRLASRATCGGTNAASSSSSSVVVATAVTGTTMATGADNEPGRRTLHAAFSSSVRRQQGFLPDQRCGCSRRWPRPSSELW</sequence>
<evidence type="ECO:0000256" key="1">
    <source>
        <dbReference type="SAM" id="MobiDB-lite"/>
    </source>
</evidence>
<dbReference type="AlphaFoldDB" id="A0A804UC80"/>
<proteinExistence type="predicted"/>
<feature type="compositionally biased region" description="Basic and acidic residues" evidence="1">
    <location>
        <begin position="48"/>
        <end position="58"/>
    </location>
</feature>
<feature type="compositionally biased region" description="Low complexity" evidence="1">
    <location>
        <begin position="36"/>
        <end position="47"/>
    </location>
</feature>
<dbReference type="EnsemblPlants" id="Zm00001eb293880_T001">
    <property type="protein sequence ID" value="Zm00001eb293880_P001"/>
    <property type="gene ID" value="Zm00001eb293880"/>
</dbReference>